<reference evidence="4" key="1">
    <citation type="submission" date="2017-08" db="EMBL/GenBank/DDBJ databases">
        <authorList>
            <person name="Cuomo C."/>
            <person name="Billmyre B."/>
            <person name="Heitman J."/>
        </authorList>
    </citation>
    <scope>NUCLEOTIDE SEQUENCE</scope>
    <source>
        <strain evidence="4">CBS 12478</strain>
    </source>
</reference>
<dbReference type="PANTHER" id="PTHR15555:SF0">
    <property type="entry name" value="ZINC FINGER HIT DOMAIN-CONTAINING PROTEIN 2"/>
    <property type="match status" value="1"/>
</dbReference>
<dbReference type="CDD" id="cd23024">
    <property type="entry name" value="zf-HIT_ZNHIT2-3"/>
    <property type="match status" value="1"/>
</dbReference>
<dbReference type="GO" id="GO:0008270">
    <property type="term" value="F:zinc ion binding"/>
    <property type="evidence" value="ECO:0007669"/>
    <property type="project" value="UniProtKB-UniRule"/>
</dbReference>
<keyword evidence="1" id="KW-0862">Zinc</keyword>
<protein>
    <recommendedName>
        <fullName evidence="3">HIT-type domain-containing protein</fullName>
    </recommendedName>
</protein>
<feature type="region of interest" description="Disordered" evidence="2">
    <location>
        <begin position="164"/>
        <end position="183"/>
    </location>
</feature>
<feature type="domain" description="HIT-type" evidence="3">
    <location>
        <begin position="31"/>
        <end position="64"/>
    </location>
</feature>
<dbReference type="Proteomes" id="UP000322225">
    <property type="component" value="Chromosome 10"/>
</dbReference>
<dbReference type="KEGG" id="ksn:43588401"/>
<evidence type="ECO:0000313" key="4">
    <source>
        <dbReference type="EMBL" id="WWD21280.1"/>
    </source>
</evidence>
<keyword evidence="1" id="KW-0479">Metal-binding</keyword>
<sequence>MSIKQPKPLQIRLPFTVPRPNHSTKTQAKTCGICRKNDSKYICPRCNVAYCSLDCFRDEAHAQCSEPFYKTTVLDSIASDPKAGLDEKKGMMEMLRRFEEAQAEGGDALAQLEEDDDEDDDEELAEKLRDIDLDQIDSNQLFHLLPQKHRDAFLAAIRNPESEETKDLLDEATDGSTPAGPSVLPWWEGDDDELDDEDEVEEVGLRMESASSPEMLSDEVLVAISPPTGIGSKLAYNAIAICIAYLHTLLSFRLPSLDSSFISAQELDASELKTYIGQLVPFLVDAKSTVRHETFSSAWGSVWEVICSDLQSPSPSTLHHLLSLLPQLLHPPILASSSPKILLVLSDLYAHFSKPKAGGAVPRKLAFYIKALQSLERTDWLKLENDVRKEVEKLKAESLPDTDEIEEIGGQERRQKFQIV</sequence>
<gene>
    <name evidence="4" type="ORF">CI109_105764</name>
</gene>
<proteinExistence type="predicted"/>
<evidence type="ECO:0000313" key="5">
    <source>
        <dbReference type="Proteomes" id="UP000322225"/>
    </source>
</evidence>
<dbReference type="InterPro" id="IPR007529">
    <property type="entry name" value="Znf_HIT"/>
</dbReference>
<accession>A0AAJ8MZ30</accession>
<dbReference type="EMBL" id="CP144060">
    <property type="protein sequence ID" value="WWD21280.1"/>
    <property type="molecule type" value="Genomic_DNA"/>
</dbReference>
<dbReference type="GeneID" id="43588401"/>
<dbReference type="PROSITE" id="PS51083">
    <property type="entry name" value="ZF_HIT"/>
    <property type="match status" value="1"/>
</dbReference>
<dbReference type="AlphaFoldDB" id="A0AAJ8MZ30"/>
<dbReference type="SUPFAM" id="SSF144232">
    <property type="entry name" value="HIT/MYND zinc finger-like"/>
    <property type="match status" value="1"/>
</dbReference>
<keyword evidence="1" id="KW-0863">Zinc-finger</keyword>
<evidence type="ECO:0000256" key="1">
    <source>
        <dbReference type="PROSITE-ProRule" id="PRU00453"/>
    </source>
</evidence>
<name>A0AAJ8MZ30_9TREE</name>
<dbReference type="Pfam" id="PF04438">
    <property type="entry name" value="zf-HIT"/>
    <property type="match status" value="1"/>
</dbReference>
<reference evidence="4" key="2">
    <citation type="submission" date="2024-01" db="EMBL/GenBank/DDBJ databases">
        <title>Comparative genomics of Cryptococcus and Kwoniella reveals pathogenesis evolution and contrasting modes of karyotype evolution via chromosome fusion or intercentromeric recombination.</title>
        <authorList>
            <person name="Coelho M.A."/>
            <person name="David-Palma M."/>
            <person name="Shea T."/>
            <person name="Bowers K."/>
            <person name="McGinley-Smith S."/>
            <person name="Mohammad A.W."/>
            <person name="Gnirke A."/>
            <person name="Yurkov A.M."/>
            <person name="Nowrousian M."/>
            <person name="Sun S."/>
            <person name="Cuomo C.A."/>
            <person name="Heitman J."/>
        </authorList>
    </citation>
    <scope>NUCLEOTIDE SEQUENCE</scope>
    <source>
        <strain evidence="4">CBS 12478</strain>
    </source>
</reference>
<organism evidence="4 5">
    <name type="scientific">Kwoniella shandongensis</name>
    <dbReference type="NCBI Taxonomy" id="1734106"/>
    <lineage>
        <taxon>Eukaryota</taxon>
        <taxon>Fungi</taxon>
        <taxon>Dikarya</taxon>
        <taxon>Basidiomycota</taxon>
        <taxon>Agaricomycotina</taxon>
        <taxon>Tremellomycetes</taxon>
        <taxon>Tremellales</taxon>
        <taxon>Cryptococcaceae</taxon>
        <taxon>Kwoniella</taxon>
    </lineage>
</organism>
<dbReference type="Gene3D" id="3.30.60.190">
    <property type="match status" value="1"/>
</dbReference>
<dbReference type="InterPro" id="IPR039646">
    <property type="entry name" value="ZNHIT2"/>
</dbReference>
<evidence type="ECO:0000256" key="2">
    <source>
        <dbReference type="SAM" id="MobiDB-lite"/>
    </source>
</evidence>
<evidence type="ECO:0000259" key="3">
    <source>
        <dbReference type="PROSITE" id="PS51083"/>
    </source>
</evidence>
<keyword evidence="5" id="KW-1185">Reference proteome</keyword>
<dbReference type="PANTHER" id="PTHR15555">
    <property type="entry name" value="ZINC FINGER HIT DOMAIN CONTAINING PROTEIN 2 PROTEIN FON -RELATED"/>
    <property type="match status" value="1"/>
</dbReference>
<dbReference type="RefSeq" id="XP_065823799.1">
    <property type="nucleotide sequence ID" value="XM_065967727.1"/>
</dbReference>